<keyword evidence="5 8" id="KW-0863">Zinc-finger</keyword>
<comment type="caution">
    <text evidence="12">The sequence shown here is derived from an EMBL/GenBank/DDBJ whole genome shotgun (WGS) entry which is preliminary data.</text>
</comment>
<dbReference type="GO" id="GO:0061630">
    <property type="term" value="F:ubiquitin protein ligase activity"/>
    <property type="evidence" value="ECO:0007669"/>
    <property type="project" value="UniProtKB-EC"/>
</dbReference>
<feature type="domain" description="RING-type" evidence="11">
    <location>
        <begin position="376"/>
        <end position="417"/>
    </location>
</feature>
<dbReference type="Gene3D" id="3.30.40.10">
    <property type="entry name" value="Zinc/RING finger domain, C3HC4 (zinc finger)"/>
    <property type="match status" value="1"/>
</dbReference>
<evidence type="ECO:0000313" key="12">
    <source>
        <dbReference type="EMBL" id="KAK9920183.1"/>
    </source>
</evidence>
<keyword evidence="10" id="KW-1133">Transmembrane helix</keyword>
<comment type="catalytic activity">
    <reaction evidence="1">
        <text>S-ubiquitinyl-[E2 ubiquitin-conjugating enzyme]-L-cysteine + [acceptor protein]-L-lysine = [E2 ubiquitin-conjugating enzyme]-L-cysteine + N(6)-ubiquitinyl-[acceptor protein]-L-lysine.</text>
        <dbReference type="EC" id="2.3.2.27"/>
    </reaction>
</comment>
<evidence type="ECO:0000256" key="7">
    <source>
        <dbReference type="ARBA" id="ARBA00022833"/>
    </source>
</evidence>
<evidence type="ECO:0000256" key="10">
    <source>
        <dbReference type="SAM" id="Phobius"/>
    </source>
</evidence>
<reference evidence="12 13" key="1">
    <citation type="journal article" date="2023" name="G3 (Bethesda)">
        <title>A chromosome-length genome assembly and annotation of blackberry (Rubus argutus, cv. 'Hillquist').</title>
        <authorList>
            <person name="Bruna T."/>
            <person name="Aryal R."/>
            <person name="Dudchenko O."/>
            <person name="Sargent D.J."/>
            <person name="Mead D."/>
            <person name="Buti M."/>
            <person name="Cavallini A."/>
            <person name="Hytonen T."/>
            <person name="Andres J."/>
            <person name="Pham M."/>
            <person name="Weisz D."/>
            <person name="Mascagni F."/>
            <person name="Usai G."/>
            <person name="Natali L."/>
            <person name="Bassil N."/>
            <person name="Fernandez G.E."/>
            <person name="Lomsadze A."/>
            <person name="Armour M."/>
            <person name="Olukolu B."/>
            <person name="Poorten T."/>
            <person name="Britton C."/>
            <person name="Davik J."/>
            <person name="Ashrafi H."/>
            <person name="Aiden E.L."/>
            <person name="Borodovsky M."/>
            <person name="Worthington M."/>
        </authorList>
    </citation>
    <scope>NUCLEOTIDE SEQUENCE [LARGE SCALE GENOMIC DNA]</scope>
    <source>
        <strain evidence="12">PI 553951</strain>
    </source>
</reference>
<dbReference type="Proteomes" id="UP001457282">
    <property type="component" value="Unassembled WGS sequence"/>
</dbReference>
<evidence type="ECO:0000259" key="11">
    <source>
        <dbReference type="PROSITE" id="PS50089"/>
    </source>
</evidence>
<dbReference type="PROSITE" id="PS50089">
    <property type="entry name" value="ZF_RING_2"/>
    <property type="match status" value="1"/>
</dbReference>
<dbReference type="EMBL" id="JBEDUW010000006">
    <property type="protein sequence ID" value="KAK9920183.1"/>
    <property type="molecule type" value="Genomic_DNA"/>
</dbReference>
<keyword evidence="10" id="KW-0472">Membrane</keyword>
<dbReference type="SMART" id="SM00184">
    <property type="entry name" value="RING"/>
    <property type="match status" value="1"/>
</dbReference>
<keyword evidence="3" id="KW-0808">Transferase</keyword>
<protein>
    <recommendedName>
        <fullName evidence="2">RING-type E3 ubiquitin transferase</fullName>
        <ecNumber evidence="2">2.3.2.27</ecNumber>
    </recommendedName>
</protein>
<dbReference type="FunFam" id="3.30.40.10:FF:000022">
    <property type="entry name" value="E3 ubiquitin-protein ligase RING1-like"/>
    <property type="match status" value="1"/>
</dbReference>
<keyword evidence="7" id="KW-0862">Zinc</keyword>
<dbReference type="SUPFAM" id="SSF57850">
    <property type="entry name" value="RING/U-box"/>
    <property type="match status" value="1"/>
</dbReference>
<dbReference type="GO" id="GO:0008270">
    <property type="term" value="F:zinc ion binding"/>
    <property type="evidence" value="ECO:0007669"/>
    <property type="project" value="UniProtKB-KW"/>
</dbReference>
<accession>A0AAW1W6H4</accession>
<evidence type="ECO:0000313" key="13">
    <source>
        <dbReference type="Proteomes" id="UP001457282"/>
    </source>
</evidence>
<keyword evidence="4" id="KW-0479">Metal-binding</keyword>
<dbReference type="Pfam" id="PF13639">
    <property type="entry name" value="zf-RING_2"/>
    <property type="match status" value="1"/>
</dbReference>
<evidence type="ECO:0000256" key="1">
    <source>
        <dbReference type="ARBA" id="ARBA00000900"/>
    </source>
</evidence>
<evidence type="ECO:0000256" key="8">
    <source>
        <dbReference type="PROSITE-ProRule" id="PRU00175"/>
    </source>
</evidence>
<organism evidence="12 13">
    <name type="scientific">Rubus argutus</name>
    <name type="common">Southern blackberry</name>
    <dbReference type="NCBI Taxonomy" id="59490"/>
    <lineage>
        <taxon>Eukaryota</taxon>
        <taxon>Viridiplantae</taxon>
        <taxon>Streptophyta</taxon>
        <taxon>Embryophyta</taxon>
        <taxon>Tracheophyta</taxon>
        <taxon>Spermatophyta</taxon>
        <taxon>Magnoliopsida</taxon>
        <taxon>eudicotyledons</taxon>
        <taxon>Gunneridae</taxon>
        <taxon>Pentapetalae</taxon>
        <taxon>rosids</taxon>
        <taxon>fabids</taxon>
        <taxon>Rosales</taxon>
        <taxon>Rosaceae</taxon>
        <taxon>Rosoideae</taxon>
        <taxon>Rosoideae incertae sedis</taxon>
        <taxon>Rubus</taxon>
    </lineage>
</organism>
<feature type="region of interest" description="Disordered" evidence="9">
    <location>
        <begin position="191"/>
        <end position="285"/>
    </location>
</feature>
<dbReference type="InterPro" id="IPR001841">
    <property type="entry name" value="Znf_RING"/>
</dbReference>
<evidence type="ECO:0000256" key="5">
    <source>
        <dbReference type="ARBA" id="ARBA00022771"/>
    </source>
</evidence>
<feature type="compositionally biased region" description="Polar residues" evidence="9">
    <location>
        <begin position="264"/>
        <end position="274"/>
    </location>
</feature>
<dbReference type="PANTHER" id="PTHR15710:SF242">
    <property type="entry name" value="OS06G0633500 PROTEIN"/>
    <property type="match status" value="1"/>
</dbReference>
<dbReference type="EC" id="2.3.2.27" evidence="2"/>
<feature type="transmembrane region" description="Helical" evidence="10">
    <location>
        <begin position="497"/>
        <end position="517"/>
    </location>
</feature>
<dbReference type="PANTHER" id="PTHR15710">
    <property type="entry name" value="E3 UBIQUITIN-PROTEIN LIGASE PRAJA"/>
    <property type="match status" value="1"/>
</dbReference>
<dbReference type="GO" id="GO:0016567">
    <property type="term" value="P:protein ubiquitination"/>
    <property type="evidence" value="ECO:0007669"/>
    <property type="project" value="TreeGrafter"/>
</dbReference>
<evidence type="ECO:0000256" key="4">
    <source>
        <dbReference type="ARBA" id="ARBA00022723"/>
    </source>
</evidence>
<keyword evidence="13" id="KW-1185">Reference proteome</keyword>
<name>A0AAW1W6H4_RUBAR</name>
<evidence type="ECO:0000256" key="3">
    <source>
        <dbReference type="ARBA" id="ARBA00022679"/>
    </source>
</evidence>
<dbReference type="AlphaFoldDB" id="A0AAW1W6H4"/>
<dbReference type="InterPro" id="IPR013083">
    <property type="entry name" value="Znf_RING/FYVE/PHD"/>
</dbReference>
<feature type="region of interest" description="Disordered" evidence="9">
    <location>
        <begin position="94"/>
        <end position="134"/>
    </location>
</feature>
<proteinExistence type="predicted"/>
<sequence length="562" mass="62687">MDSGTVGDHSVEPATCALCLRILSPENEAIGDFVTANMCGDCKFLYLENRGTPSRDSYGRRSSRRRRARYSSSESIEDIFSQQFSHMINLVRQNQSPGSGLEDLPVDGDSAARISQRTSSRTTPSGSRRWRRVLSDTESDGFDNADSLYGESESTVSFGRYRVSHGESDVVSFSAYGGDSDASVDLHGFLDTETFNQPDDGSAFDSDTDIDPMHAGLNPWNSDDPEEDEDDDEDDDDEVEDEDDEWEEVESVENMVESAEATAQPRNSLISSSGRRNRPVNWPQPRYIAESEGPIHWGMRGRNSRDILSIDDSEILPYVANSGDYLDAVGFEELLEHLAEADSLRRGAPPAAVSFVSNLPLVVISKEHEKHDDLACAICKDVFTVGIEANQLPCFHLYHPSCILPWLSTRNSCPLCRYELPTDDSDYEEGKRNASGRVEIRNVLLQNAREDRSSGVLNRAEDDEHRAFSETTLEHRFQLGREPDANNSGGENSRGSWFLLAAAPIVSIVGIVLVLWLGSPLMERRGLAGNRNFADQARRQSHVAGVSPHHRENRSRRWWSLF</sequence>
<feature type="compositionally biased region" description="Acidic residues" evidence="9">
    <location>
        <begin position="223"/>
        <end position="251"/>
    </location>
</feature>
<gene>
    <name evidence="12" type="ORF">M0R45_028742</name>
</gene>
<feature type="compositionally biased region" description="Low complexity" evidence="9">
    <location>
        <begin position="113"/>
        <end position="127"/>
    </location>
</feature>
<evidence type="ECO:0000256" key="9">
    <source>
        <dbReference type="SAM" id="MobiDB-lite"/>
    </source>
</evidence>
<evidence type="ECO:0000256" key="2">
    <source>
        <dbReference type="ARBA" id="ARBA00012483"/>
    </source>
</evidence>
<evidence type="ECO:0000256" key="6">
    <source>
        <dbReference type="ARBA" id="ARBA00022786"/>
    </source>
</evidence>
<dbReference type="GO" id="GO:0005737">
    <property type="term" value="C:cytoplasm"/>
    <property type="evidence" value="ECO:0007669"/>
    <property type="project" value="TreeGrafter"/>
</dbReference>
<keyword evidence="6" id="KW-0833">Ubl conjugation pathway</keyword>
<keyword evidence="10" id="KW-0812">Transmembrane</keyword>